<keyword evidence="7" id="KW-0732">Signal</keyword>
<protein>
    <recommendedName>
        <fullName evidence="3">Ribonuclease</fullName>
    </recommendedName>
</protein>
<dbReference type="Pfam" id="PF00545">
    <property type="entry name" value="Ribonuclease"/>
    <property type="match status" value="1"/>
</dbReference>
<dbReference type="SUPFAM" id="SSF53933">
    <property type="entry name" value="Microbial ribonucleases"/>
    <property type="match status" value="1"/>
</dbReference>
<comment type="subcellular location">
    <subcellularLocation>
        <location evidence="1">Secreted</location>
    </subcellularLocation>
</comment>
<keyword evidence="6" id="KW-0378">Hydrolase</keyword>
<dbReference type="InterPro" id="IPR001887">
    <property type="entry name" value="Barnase"/>
</dbReference>
<name>A0A412FKN6_9FIRM</name>
<evidence type="ECO:0000256" key="6">
    <source>
        <dbReference type="ARBA" id="ARBA00022801"/>
    </source>
</evidence>
<organism evidence="8 9">
    <name type="scientific">Holdemania filiformis</name>
    <dbReference type="NCBI Taxonomy" id="61171"/>
    <lineage>
        <taxon>Bacteria</taxon>
        <taxon>Bacillati</taxon>
        <taxon>Bacillota</taxon>
        <taxon>Erysipelotrichia</taxon>
        <taxon>Erysipelotrichales</taxon>
        <taxon>Erysipelotrichaceae</taxon>
        <taxon>Holdemania</taxon>
    </lineage>
</organism>
<accession>A0A412FKN6</accession>
<reference evidence="8 9" key="1">
    <citation type="submission" date="2018-08" db="EMBL/GenBank/DDBJ databases">
        <title>A genome reference for cultivated species of the human gut microbiota.</title>
        <authorList>
            <person name="Zou Y."/>
            <person name="Xue W."/>
            <person name="Luo G."/>
        </authorList>
    </citation>
    <scope>NUCLEOTIDE SEQUENCE [LARGE SCALE GENOMIC DNA]</scope>
    <source>
        <strain evidence="8 9">AF24-29</strain>
    </source>
</reference>
<evidence type="ECO:0000256" key="3">
    <source>
        <dbReference type="ARBA" id="ARBA00022214"/>
    </source>
</evidence>
<sequence length="157" mass="17522">MKLRLKLGLALMMVLSLLGCASSPSPQITPAVSLPTEETITVQEDGWYSTKEEVAEYLEAYGHLPENYITKKEAQALGWDNAKGNLWDVAEGKSIGGDRFGNREGLLPNAQGRTWYECDIDYQGGYRGKERLVFSDDGLIYYSDDHYASFEAVRGIE</sequence>
<dbReference type="AlphaFoldDB" id="A0A412FKN6"/>
<dbReference type="InterPro" id="IPR016191">
    <property type="entry name" value="Ribonuclease/ribotoxin"/>
</dbReference>
<evidence type="ECO:0000313" key="9">
    <source>
        <dbReference type="Proteomes" id="UP000284178"/>
    </source>
</evidence>
<evidence type="ECO:0000256" key="5">
    <source>
        <dbReference type="ARBA" id="ARBA00022722"/>
    </source>
</evidence>
<evidence type="ECO:0000256" key="2">
    <source>
        <dbReference type="ARBA" id="ARBA00009006"/>
    </source>
</evidence>
<dbReference type="PRINTS" id="PR00117">
    <property type="entry name" value="BARNASE"/>
</dbReference>
<keyword evidence="5" id="KW-0540">Nuclease</keyword>
<dbReference type="GO" id="GO:0003723">
    <property type="term" value="F:RNA binding"/>
    <property type="evidence" value="ECO:0007669"/>
    <property type="project" value="InterPro"/>
</dbReference>
<comment type="caution">
    <text evidence="8">The sequence shown here is derived from an EMBL/GenBank/DDBJ whole genome shotgun (WGS) entry which is preliminary data.</text>
</comment>
<dbReference type="GeneID" id="83016838"/>
<gene>
    <name evidence="8" type="ORF">DWY25_15680</name>
</gene>
<feature type="chain" id="PRO_5039650057" description="Ribonuclease" evidence="7">
    <location>
        <begin position="22"/>
        <end position="157"/>
    </location>
</feature>
<feature type="signal peptide" evidence="7">
    <location>
        <begin position="1"/>
        <end position="21"/>
    </location>
</feature>
<proteinExistence type="inferred from homology"/>
<dbReference type="GO" id="GO:0016787">
    <property type="term" value="F:hydrolase activity"/>
    <property type="evidence" value="ECO:0007669"/>
    <property type="project" value="UniProtKB-KW"/>
</dbReference>
<dbReference type="InterPro" id="IPR000026">
    <property type="entry name" value="N1-like"/>
</dbReference>
<dbReference type="Proteomes" id="UP000284178">
    <property type="component" value="Unassembled WGS sequence"/>
</dbReference>
<dbReference type="EMBL" id="QRUP01000026">
    <property type="protein sequence ID" value="RGR68725.1"/>
    <property type="molecule type" value="Genomic_DNA"/>
</dbReference>
<keyword evidence="4" id="KW-0964">Secreted</keyword>
<evidence type="ECO:0000256" key="7">
    <source>
        <dbReference type="SAM" id="SignalP"/>
    </source>
</evidence>
<evidence type="ECO:0000256" key="1">
    <source>
        <dbReference type="ARBA" id="ARBA00004613"/>
    </source>
</evidence>
<dbReference type="GO" id="GO:0005576">
    <property type="term" value="C:extracellular region"/>
    <property type="evidence" value="ECO:0007669"/>
    <property type="project" value="UniProtKB-SubCell"/>
</dbReference>
<dbReference type="PROSITE" id="PS51257">
    <property type="entry name" value="PROKAR_LIPOPROTEIN"/>
    <property type="match status" value="1"/>
</dbReference>
<evidence type="ECO:0000256" key="4">
    <source>
        <dbReference type="ARBA" id="ARBA00022525"/>
    </source>
</evidence>
<dbReference type="Gene3D" id="3.10.450.30">
    <property type="entry name" value="Microbial ribonucleases"/>
    <property type="match status" value="1"/>
</dbReference>
<dbReference type="RefSeq" id="WP_117896015.1">
    <property type="nucleotide sequence ID" value="NZ_CABJCV010000026.1"/>
</dbReference>
<comment type="similarity">
    <text evidence="2">Belongs to the ribonuclease N1/T1 family.</text>
</comment>
<keyword evidence="9" id="KW-1185">Reference proteome</keyword>
<dbReference type="GO" id="GO:0004521">
    <property type="term" value="F:RNA endonuclease activity"/>
    <property type="evidence" value="ECO:0007669"/>
    <property type="project" value="InterPro"/>
</dbReference>
<evidence type="ECO:0000313" key="8">
    <source>
        <dbReference type="EMBL" id="RGR68725.1"/>
    </source>
</evidence>